<evidence type="ECO:0000256" key="3">
    <source>
        <dbReference type="ARBA" id="ARBA00022679"/>
    </source>
</evidence>
<dbReference type="SUPFAM" id="SSF57850">
    <property type="entry name" value="RING/U-box"/>
    <property type="match status" value="1"/>
</dbReference>
<dbReference type="GO" id="GO:0005737">
    <property type="term" value="C:cytoplasm"/>
    <property type="evidence" value="ECO:0007669"/>
    <property type="project" value="TreeGrafter"/>
</dbReference>
<dbReference type="OrthoDB" id="1919501at2759"/>
<keyword evidence="5" id="KW-0863">Zinc-finger</keyword>
<evidence type="ECO:0000256" key="1">
    <source>
        <dbReference type="ARBA" id="ARBA00000900"/>
    </source>
</evidence>
<reference evidence="9 10" key="1">
    <citation type="submission" date="2020-04" db="EMBL/GenBank/DDBJ databases">
        <title>Plant Genome Project.</title>
        <authorList>
            <person name="Zhang R.-G."/>
        </authorList>
    </citation>
    <scope>NUCLEOTIDE SEQUENCE [LARGE SCALE GENOMIC DNA]</scope>
    <source>
        <strain evidence="9">YNK0</strain>
        <tissue evidence="9">Leaf</tissue>
    </source>
</reference>
<evidence type="ECO:0000256" key="2">
    <source>
        <dbReference type="ARBA" id="ARBA00012483"/>
    </source>
</evidence>
<dbReference type="GO" id="GO:0051603">
    <property type="term" value="P:proteolysis involved in protein catabolic process"/>
    <property type="evidence" value="ECO:0007669"/>
    <property type="project" value="TreeGrafter"/>
</dbReference>
<dbReference type="PANTHER" id="PTHR13363:SF5">
    <property type="entry name" value="E3 UBIQUITIN-PROTEIN LIGASE RNF123"/>
    <property type="match status" value="1"/>
</dbReference>
<comment type="caution">
    <text evidence="9">The sequence shown here is derived from an EMBL/GenBank/DDBJ whole genome shotgun (WGS) entry which is preliminary data.</text>
</comment>
<evidence type="ECO:0000259" key="8">
    <source>
        <dbReference type="Pfam" id="PF25576"/>
    </source>
</evidence>
<keyword evidence="4" id="KW-0479">Metal-binding</keyword>
<dbReference type="EMBL" id="JABCRI010000005">
    <property type="protein sequence ID" value="KAF8405942.1"/>
    <property type="molecule type" value="Genomic_DNA"/>
</dbReference>
<evidence type="ECO:0000313" key="10">
    <source>
        <dbReference type="Proteomes" id="UP000655225"/>
    </source>
</evidence>
<accession>A0A834ZFS0</accession>
<dbReference type="OMA" id="MRIMEYQ"/>
<keyword evidence="6" id="KW-0833">Ubl conjugation pathway</keyword>
<dbReference type="InterPro" id="IPR045129">
    <property type="entry name" value="RNF123/RKP/RSPRY1"/>
</dbReference>
<dbReference type="InterPro" id="IPR013083">
    <property type="entry name" value="Znf_RING/FYVE/PHD"/>
</dbReference>
<keyword evidence="7" id="KW-0862">Zinc</keyword>
<name>A0A834ZFS0_TETSI</name>
<gene>
    <name evidence="9" type="ORF">HHK36_008020</name>
</gene>
<dbReference type="PANTHER" id="PTHR13363">
    <property type="entry name" value="RING FINGER AND SRY DOMAIN-CONTAINING"/>
    <property type="match status" value="1"/>
</dbReference>
<proteinExistence type="predicted"/>
<keyword evidence="10" id="KW-1185">Reference proteome</keyword>
<sequence length="460" mass="52576">MALLQFHLLLSALYRISLFSRWKQRGMYATCMWIVQLLLVLSKVESVFVYIPEFYLEVLVDCFHALRRSDPPFVPSALFIKQGLASFVTFVVTHFNDPRISSADLRDLLLKSISVLVQYKDYLASFETNEAAIQRMPKALLSAFDNRSWIPVTNILLRLCKGSGFGSSKHGESSSSVVFQGLLREACIHDEGLFSAFLNRLFNTLSWTMTEFSVSVREMQENFQGLELLQRKWNAIFDLLCNLTRVLEFCTCEIPQAFLSGSDMNLRRLTELIVFILSHITSAADAEFFDMSLRRHGQSVEKINRDMILAPLVGIILNLLDAPVETEYREQNDVVEVFASMEYAATVHYGFQYLLEYNWAGSLRGDASLTRLKQLEKFSNIFRSRTESREARMMGISRGAEEDDDGQCCICYGCEADAQFEPCSHRSCFVCITRHLLNCQRCFFCNATVLEVVRVDKNTA</sequence>
<dbReference type="AlphaFoldDB" id="A0A834ZFS0"/>
<evidence type="ECO:0000256" key="7">
    <source>
        <dbReference type="ARBA" id="ARBA00022833"/>
    </source>
</evidence>
<dbReference type="FunFam" id="3.30.40.10:FF:000133">
    <property type="entry name" value="E3 ubiquitin-protein ligase RNF123"/>
    <property type="match status" value="1"/>
</dbReference>
<evidence type="ECO:0000256" key="4">
    <source>
        <dbReference type="ARBA" id="ARBA00022723"/>
    </source>
</evidence>
<dbReference type="Pfam" id="PF25576">
    <property type="entry name" value="TPR_RNF123"/>
    <property type="match status" value="1"/>
</dbReference>
<dbReference type="GO" id="GO:0008270">
    <property type="term" value="F:zinc ion binding"/>
    <property type="evidence" value="ECO:0007669"/>
    <property type="project" value="UniProtKB-KW"/>
</dbReference>
<dbReference type="GO" id="GO:0061630">
    <property type="term" value="F:ubiquitin protein ligase activity"/>
    <property type="evidence" value="ECO:0007669"/>
    <property type="project" value="UniProtKB-EC"/>
</dbReference>
<organism evidence="9 10">
    <name type="scientific">Tetracentron sinense</name>
    <name type="common">Spur-leaf</name>
    <dbReference type="NCBI Taxonomy" id="13715"/>
    <lineage>
        <taxon>Eukaryota</taxon>
        <taxon>Viridiplantae</taxon>
        <taxon>Streptophyta</taxon>
        <taxon>Embryophyta</taxon>
        <taxon>Tracheophyta</taxon>
        <taxon>Spermatophyta</taxon>
        <taxon>Magnoliopsida</taxon>
        <taxon>Trochodendrales</taxon>
        <taxon>Trochodendraceae</taxon>
        <taxon>Tetracentron</taxon>
    </lineage>
</organism>
<keyword evidence="3" id="KW-0808">Transferase</keyword>
<comment type="catalytic activity">
    <reaction evidence="1">
        <text>S-ubiquitinyl-[E2 ubiquitin-conjugating enzyme]-L-cysteine + [acceptor protein]-L-lysine = [E2 ubiquitin-conjugating enzyme]-L-cysteine + N(6)-ubiquitinyl-[acceptor protein]-L-lysine.</text>
        <dbReference type="EC" id="2.3.2.27"/>
    </reaction>
</comment>
<dbReference type="InterPro" id="IPR057987">
    <property type="entry name" value="TPR_RNF123/RKP"/>
</dbReference>
<evidence type="ECO:0000256" key="6">
    <source>
        <dbReference type="ARBA" id="ARBA00022786"/>
    </source>
</evidence>
<feature type="domain" description="E3 ubiquitin-protein ligase RNF123/RKP TPR repeat" evidence="8">
    <location>
        <begin position="195"/>
        <end position="388"/>
    </location>
</feature>
<dbReference type="GO" id="GO:0016567">
    <property type="term" value="P:protein ubiquitination"/>
    <property type="evidence" value="ECO:0007669"/>
    <property type="project" value="UniProtKB-ARBA"/>
</dbReference>
<dbReference type="EC" id="2.3.2.27" evidence="2"/>
<dbReference type="CDD" id="cd16541">
    <property type="entry name" value="RING-HC_RNF123"/>
    <property type="match status" value="1"/>
</dbReference>
<evidence type="ECO:0000256" key="5">
    <source>
        <dbReference type="ARBA" id="ARBA00022771"/>
    </source>
</evidence>
<evidence type="ECO:0000313" key="9">
    <source>
        <dbReference type="EMBL" id="KAF8405942.1"/>
    </source>
</evidence>
<dbReference type="Proteomes" id="UP000655225">
    <property type="component" value="Unassembled WGS sequence"/>
</dbReference>
<protein>
    <recommendedName>
        <fullName evidence="2">RING-type E3 ubiquitin transferase</fullName>
        <ecNumber evidence="2">2.3.2.27</ecNumber>
    </recommendedName>
</protein>
<dbReference type="Gene3D" id="3.30.40.10">
    <property type="entry name" value="Zinc/RING finger domain, C3HC4 (zinc finger)"/>
    <property type="match status" value="1"/>
</dbReference>